<accession>B4RI96</accession>
<evidence type="ECO:0000313" key="3">
    <source>
        <dbReference type="Proteomes" id="UP000001868"/>
    </source>
</evidence>
<keyword evidence="3" id="KW-1185">Reference proteome</keyword>
<sequence>MSDERSERAKFALSRWEDEGGAGTAPPPATREADETQPDVAAQTDSEIRQLRVRMIALENVVIAMIATSSEAQLDLIREMAAFISPRCGFTPHPMTIRAAVHMNDLVDRAEHFR</sequence>
<gene>
    <name evidence="2" type="ordered locus">PHZ_p0128</name>
</gene>
<geneLocation type="plasmid" evidence="3">
    <name>pHLK1</name>
</geneLocation>
<proteinExistence type="predicted"/>
<dbReference type="eggNOG" id="ENOG5033E9Y">
    <property type="taxonomic scope" value="Bacteria"/>
</dbReference>
<dbReference type="RefSeq" id="WP_012520371.1">
    <property type="nucleotide sequence ID" value="NC_011143.1"/>
</dbReference>
<organism evidence="2 3">
    <name type="scientific">Phenylobacterium zucineum (strain HLK1)</name>
    <dbReference type="NCBI Taxonomy" id="450851"/>
    <lineage>
        <taxon>Bacteria</taxon>
        <taxon>Pseudomonadati</taxon>
        <taxon>Pseudomonadota</taxon>
        <taxon>Alphaproteobacteria</taxon>
        <taxon>Caulobacterales</taxon>
        <taxon>Caulobacteraceae</taxon>
        <taxon>Phenylobacterium</taxon>
    </lineage>
</organism>
<dbReference type="AlphaFoldDB" id="B4RI96"/>
<dbReference type="Proteomes" id="UP000001868">
    <property type="component" value="Plasmid pHLK1"/>
</dbReference>
<feature type="region of interest" description="Disordered" evidence="1">
    <location>
        <begin position="1"/>
        <end position="45"/>
    </location>
</feature>
<evidence type="ECO:0000313" key="2">
    <source>
        <dbReference type="EMBL" id="ACG80071.1"/>
    </source>
</evidence>
<protein>
    <submittedName>
        <fullName evidence="2">Uncharacterized protein</fullName>
    </submittedName>
</protein>
<dbReference type="OrthoDB" id="7582564at2"/>
<reference evidence="2 3" key="1">
    <citation type="journal article" date="2008" name="BMC Genomics">
        <title>Complete genome of Phenylobacterium zucineum - a novel facultative intracellular bacterium isolated from human erythroleukemia cell line K562.</title>
        <authorList>
            <person name="Luo Y."/>
            <person name="Xu X."/>
            <person name="Ding Z."/>
            <person name="Liu Z."/>
            <person name="Zhang B."/>
            <person name="Yan Z."/>
            <person name="Sun J."/>
            <person name="Hu S."/>
            <person name="Hu X."/>
        </authorList>
    </citation>
    <scope>NUCLEOTIDE SEQUENCE [LARGE SCALE GENOMIC DNA]</scope>
    <source>
        <strain evidence="3">HLK1</strain>
        <plasmid evidence="3">HLK1</plasmid>
        <plasmid evidence="3">Plasmid pHLK1</plasmid>
    </source>
</reference>
<dbReference type="HOGENOM" id="CLU_2071065_0_0_5"/>
<dbReference type="KEGG" id="pzu:PHZ_p0128"/>
<feature type="compositionally biased region" description="Basic and acidic residues" evidence="1">
    <location>
        <begin position="1"/>
        <end position="18"/>
    </location>
</feature>
<evidence type="ECO:0000256" key="1">
    <source>
        <dbReference type="SAM" id="MobiDB-lite"/>
    </source>
</evidence>
<name>B4RI96_PHEZH</name>
<keyword evidence="2" id="KW-0614">Plasmid</keyword>
<dbReference type="EMBL" id="CP000748">
    <property type="protein sequence ID" value="ACG80071.1"/>
    <property type="molecule type" value="Genomic_DNA"/>
</dbReference>